<reference evidence="1" key="1">
    <citation type="submission" date="2019-04" db="EMBL/GenBank/DDBJ databases">
        <title>Microbes associate with the intestines of laboratory mice.</title>
        <authorList>
            <person name="Navarre W."/>
            <person name="Wong E."/>
            <person name="Huang K."/>
            <person name="Tropini C."/>
            <person name="Ng K."/>
            <person name="Yu B."/>
        </authorList>
    </citation>
    <scope>NUCLEOTIDE SEQUENCE</scope>
    <source>
        <strain evidence="1">NM01_1-7b</strain>
    </source>
</reference>
<keyword evidence="2" id="KW-1185">Reference proteome</keyword>
<comment type="caution">
    <text evidence="1">The sequence shown here is derived from an EMBL/GenBank/DDBJ whole genome shotgun (WGS) entry which is preliminary data.</text>
</comment>
<evidence type="ECO:0000313" key="2">
    <source>
        <dbReference type="Proteomes" id="UP000304953"/>
    </source>
</evidence>
<organism evidence="1 2">
    <name type="scientific">Petralouisia muris</name>
    <dbReference type="NCBI Taxonomy" id="3032872"/>
    <lineage>
        <taxon>Bacteria</taxon>
        <taxon>Bacillati</taxon>
        <taxon>Bacillota</taxon>
        <taxon>Clostridia</taxon>
        <taxon>Lachnospirales</taxon>
        <taxon>Lachnospiraceae</taxon>
        <taxon>Petralouisia</taxon>
    </lineage>
</organism>
<dbReference type="EMBL" id="SRYA01000057">
    <property type="protein sequence ID" value="TGY91465.1"/>
    <property type="molecule type" value="Genomic_DNA"/>
</dbReference>
<evidence type="ECO:0000313" key="1">
    <source>
        <dbReference type="EMBL" id="TGY91465.1"/>
    </source>
</evidence>
<gene>
    <name evidence="1" type="primary">lanM</name>
    <name evidence="1" type="ORF">E5329_21070</name>
</gene>
<accession>A0AC61RRL2</accession>
<proteinExistence type="predicted"/>
<sequence length="995" mass="115192">MNDKNLILATNIYERSQMFQWDGDEKSVDQIIKQWLNKKNSMVSEEIFGLKLICEGMDKRKFAAAIHDLTISDADVLYDYIVEQEWYLRHNEILECLYPDDSNGTELAFFARPYCKWVKNKLEELINMSKITIQEQIIENCMDSVQKEVLSIALKTLVYDQNEYFGFKKNSQNESNLEKYLTIRFGTKENYVAFFNDYPVLARLISIRVGYFVNNFQIFIDSLMDVQKELSQVFGIQKPLELQELVFGNADSHDEGKSVLIFTLNNKKLVFKYKNLEICNAINEFYKCLEKMDGSFSFYGIRRIVHETFAIEEFVTYKETENEDAMHRYYYRFGQLVMVMYVLGATDLHLENVIAVNDYPVPIDLETVLQNQRSIKRDGSAMSNLIHKLNDGILESSLLPNIYWNMNKKNEIEMSALAGKEQKLPFDVLQLDNDSDGIMKMTYKPFIMEGSENLPTLQGIKVGYEEYVDDIMAGFSDSYHIILSNKSCLTENLEKLFSEKIVRNVLKSTQKYCDMLQYSYHPSCMTNYLNREKLMENLWAYPYDNPESIKYEVQQILDNDVPIFYNNTSSRDLLTKDEKIKNYYEAPAMSKILERAERISEHDFVRQSNLLSLALGKYKGEKQTISVTGKENMDAYSQAIGIADYIADHAIAGTRCLDITWPSISAAEHNTWFIRPMSCSYYDGVVGIYLMYYALQSSKNINTYQNILCRVENMLFSKVPVIINHETYIDAISILYALCCKIKSENNGRNKLFAYKVLKQIRDYYRKNKESFTNEWLFGKASLLNLLMTYYEIAGREEAVEFAYEVAKDISCETMEGAGFAHGYAGTLYSLLRFIEIKEDYAQELYEKLLWYRQQLKSKAAVIGEDYSWCKGWGGIGLTLQKTYKVYGDGAKDEHEMLAEIVEKSLLAELKDDCLCHGNFGLAEFISYMIEYGMVGENADKYKNKVDQICLKNQYCIRGMETFPSFDLMTGMAGLVFGYIRGINSAAPKVLLLEV</sequence>
<protein>
    <submittedName>
        <fullName evidence="1">Type 2 lantipeptide synthetase LanM</fullName>
    </submittedName>
</protein>
<dbReference type="Proteomes" id="UP000304953">
    <property type="component" value="Unassembled WGS sequence"/>
</dbReference>
<name>A0AC61RRL2_9FIRM</name>